<evidence type="ECO:0000313" key="3">
    <source>
        <dbReference type="Proteomes" id="UP000095256"/>
    </source>
</evidence>
<dbReference type="OrthoDB" id="9782128at2"/>
<dbReference type="Proteomes" id="UP000095256">
    <property type="component" value="Unassembled WGS sequence"/>
</dbReference>
<evidence type="ECO:0000313" key="2">
    <source>
        <dbReference type="EMBL" id="OEH80740.1"/>
    </source>
</evidence>
<dbReference type="Pfam" id="PF00300">
    <property type="entry name" value="His_Phos_1"/>
    <property type="match status" value="1"/>
</dbReference>
<dbReference type="InterPro" id="IPR050275">
    <property type="entry name" value="PGM_Phosphatase"/>
</dbReference>
<dbReference type="InterPro" id="IPR013078">
    <property type="entry name" value="His_Pase_superF_clade-1"/>
</dbReference>
<dbReference type="GO" id="GO:0005737">
    <property type="term" value="C:cytoplasm"/>
    <property type="evidence" value="ECO:0007669"/>
    <property type="project" value="TreeGrafter"/>
</dbReference>
<dbReference type="STRING" id="762845.BCR26_06975"/>
<gene>
    <name evidence="2" type="ORF">BCR26_06975</name>
</gene>
<proteinExistence type="predicted"/>
<reference evidence="2 3" key="1">
    <citation type="submission" date="2016-09" db="EMBL/GenBank/DDBJ databases">
        <authorList>
            <person name="Capua I."/>
            <person name="De Benedictis P."/>
            <person name="Joannis T."/>
            <person name="Lombin L.H."/>
            <person name="Cattoli G."/>
        </authorList>
    </citation>
    <scope>NUCLEOTIDE SEQUENCE [LARGE SCALE GENOMIC DNA]</scope>
    <source>
        <strain evidence="2 3">LMG 25899</strain>
    </source>
</reference>
<dbReference type="RefSeq" id="WP_069700258.1">
    <property type="nucleotide sequence ID" value="NZ_JAGGMA010000001.1"/>
</dbReference>
<feature type="binding site" evidence="1">
    <location>
        <begin position="8"/>
        <end position="15"/>
    </location>
    <ligand>
        <name>substrate</name>
    </ligand>
</feature>
<organism evidence="2 3">
    <name type="scientific">Enterococcus rivorum</name>
    <dbReference type="NCBI Taxonomy" id="762845"/>
    <lineage>
        <taxon>Bacteria</taxon>
        <taxon>Bacillati</taxon>
        <taxon>Bacillota</taxon>
        <taxon>Bacilli</taxon>
        <taxon>Lactobacillales</taxon>
        <taxon>Enterococcaceae</taxon>
        <taxon>Enterococcus</taxon>
    </lineage>
</organism>
<dbReference type="Gene3D" id="3.40.50.1240">
    <property type="entry name" value="Phosphoglycerate mutase-like"/>
    <property type="match status" value="1"/>
</dbReference>
<name>A0A1E5KS93_9ENTE</name>
<dbReference type="PANTHER" id="PTHR48100:SF5">
    <property type="entry name" value="HISTIDINE PHOSPHATASE FAMILY PROTEIN"/>
    <property type="match status" value="1"/>
</dbReference>
<feature type="binding site" evidence="1">
    <location>
        <position position="60"/>
    </location>
    <ligand>
        <name>substrate</name>
    </ligand>
</feature>
<dbReference type="InterPro" id="IPR029033">
    <property type="entry name" value="His_PPase_superfam"/>
</dbReference>
<dbReference type="AlphaFoldDB" id="A0A1E5KS93"/>
<dbReference type="CDD" id="cd07067">
    <property type="entry name" value="HP_PGM_like"/>
    <property type="match status" value="1"/>
</dbReference>
<comment type="caution">
    <text evidence="2">The sequence shown here is derived from an EMBL/GenBank/DDBJ whole genome shotgun (WGS) entry which is preliminary data.</text>
</comment>
<protein>
    <submittedName>
        <fullName evidence="2">Phosphoglycerate mutase</fullName>
    </submittedName>
</protein>
<dbReference type="EMBL" id="MIEK01000081">
    <property type="protein sequence ID" value="OEH80740.1"/>
    <property type="molecule type" value="Genomic_DNA"/>
</dbReference>
<dbReference type="InterPro" id="IPR001345">
    <property type="entry name" value="PG/BPGM_mutase_AS"/>
</dbReference>
<sequence length="195" mass="22544">MKKLYLMRHGQTLFNKLEKIQGACDSPLTSDGIEQAKVAKKYFELNQIKLENFYSSTQERASDTLEIIIGNNDYRRKKGLKEWNFGTFEGESERINPQRPAGETSFGDSFVPYGGESSKDVQKRMNDTLTSIMEEQDNVLAVSHGGAMYLFIQKWLPYEEVSKIKFANCCILEFEYEEEKFTFKKAVNHNFDSKI</sequence>
<dbReference type="SMART" id="SM00855">
    <property type="entry name" value="PGAM"/>
    <property type="match status" value="1"/>
</dbReference>
<dbReference type="GO" id="GO:0016791">
    <property type="term" value="F:phosphatase activity"/>
    <property type="evidence" value="ECO:0007669"/>
    <property type="project" value="TreeGrafter"/>
</dbReference>
<evidence type="ECO:0000256" key="1">
    <source>
        <dbReference type="PIRSR" id="PIRSR613078-2"/>
    </source>
</evidence>
<dbReference type="SUPFAM" id="SSF53254">
    <property type="entry name" value="Phosphoglycerate mutase-like"/>
    <property type="match status" value="1"/>
</dbReference>
<keyword evidence="3" id="KW-1185">Reference proteome</keyword>
<dbReference type="PROSITE" id="PS00175">
    <property type="entry name" value="PG_MUTASE"/>
    <property type="match status" value="1"/>
</dbReference>
<accession>A0A1E5KS93</accession>
<dbReference type="PANTHER" id="PTHR48100">
    <property type="entry name" value="BROAD-SPECIFICITY PHOSPHATASE YOR283W-RELATED"/>
    <property type="match status" value="1"/>
</dbReference>